<protein>
    <submittedName>
        <fullName evidence="1">Uncharacterized protein</fullName>
    </submittedName>
</protein>
<dbReference type="EMBL" id="AC091233">
    <property type="protein sequence ID" value="AAP44608.1"/>
    <property type="molecule type" value="Genomic_DNA"/>
</dbReference>
<dbReference type="AlphaFoldDB" id="Q7Y1M4"/>
<reference evidence="2" key="2">
    <citation type="journal article" date="2008" name="Nucleic Acids Res.">
        <title>The rice annotation project database (RAP-DB): 2008 update.</title>
        <authorList>
            <consortium name="The rice annotation project (RAP)"/>
        </authorList>
    </citation>
    <scope>GENOME REANNOTATION</scope>
    <source>
        <strain evidence="2">cv. Nipponbare</strain>
    </source>
</reference>
<gene>
    <name evidence="1" type="primary">OSJNBa0053G10.24</name>
</gene>
<organism evidence="1 2">
    <name type="scientific">Oryza sativa subsp. japonica</name>
    <name type="common">Rice</name>
    <dbReference type="NCBI Taxonomy" id="39947"/>
    <lineage>
        <taxon>Eukaryota</taxon>
        <taxon>Viridiplantae</taxon>
        <taxon>Streptophyta</taxon>
        <taxon>Embryophyta</taxon>
        <taxon>Tracheophyta</taxon>
        <taxon>Spermatophyta</taxon>
        <taxon>Magnoliopsida</taxon>
        <taxon>Liliopsida</taxon>
        <taxon>Poales</taxon>
        <taxon>Poaceae</taxon>
        <taxon>BOP clade</taxon>
        <taxon>Oryzoideae</taxon>
        <taxon>Oryzeae</taxon>
        <taxon>Oryzinae</taxon>
        <taxon>Oryza</taxon>
        <taxon>Oryza sativa</taxon>
    </lineage>
</organism>
<name>Q7Y1M4_ORYSJ</name>
<sequence>MRQIRQHNVFPVDAHTGKAGVGSRSGERRWHQAVVEEKDEWVTASRSWAGRVRRSTARRRLGVVGKAAAAVAGLLAEAAQSHDGEGSGACASWEEKEGRRLSWVSWAGLG</sequence>
<proteinExistence type="predicted"/>
<reference evidence="2" key="1">
    <citation type="journal article" date="2005" name="Nature">
        <title>The map-based sequence of the rice genome.</title>
        <authorList>
            <consortium name="International rice genome sequencing project (IRGSP)"/>
            <person name="Matsumoto T."/>
            <person name="Wu J."/>
            <person name="Kanamori H."/>
            <person name="Katayose Y."/>
            <person name="Fujisawa M."/>
            <person name="Namiki N."/>
            <person name="Mizuno H."/>
            <person name="Yamamoto K."/>
            <person name="Antonio B.A."/>
            <person name="Baba T."/>
            <person name="Sakata K."/>
            <person name="Nagamura Y."/>
            <person name="Aoki H."/>
            <person name="Arikawa K."/>
            <person name="Arita K."/>
            <person name="Bito T."/>
            <person name="Chiden Y."/>
            <person name="Fujitsuka N."/>
            <person name="Fukunaka R."/>
            <person name="Hamada M."/>
            <person name="Harada C."/>
            <person name="Hayashi A."/>
            <person name="Hijishita S."/>
            <person name="Honda M."/>
            <person name="Hosokawa S."/>
            <person name="Ichikawa Y."/>
            <person name="Idonuma A."/>
            <person name="Iijima M."/>
            <person name="Ikeda M."/>
            <person name="Ikeno M."/>
            <person name="Ito K."/>
            <person name="Ito S."/>
            <person name="Ito T."/>
            <person name="Ito Y."/>
            <person name="Ito Y."/>
            <person name="Iwabuchi A."/>
            <person name="Kamiya K."/>
            <person name="Karasawa W."/>
            <person name="Kurita K."/>
            <person name="Katagiri S."/>
            <person name="Kikuta A."/>
            <person name="Kobayashi H."/>
            <person name="Kobayashi N."/>
            <person name="Machita K."/>
            <person name="Maehara T."/>
            <person name="Masukawa M."/>
            <person name="Mizubayashi T."/>
            <person name="Mukai Y."/>
            <person name="Nagasaki H."/>
            <person name="Nagata Y."/>
            <person name="Naito S."/>
            <person name="Nakashima M."/>
            <person name="Nakama Y."/>
            <person name="Nakamichi Y."/>
            <person name="Nakamura M."/>
            <person name="Meguro A."/>
            <person name="Negishi M."/>
            <person name="Ohta I."/>
            <person name="Ohta T."/>
            <person name="Okamoto M."/>
            <person name="Ono N."/>
            <person name="Saji S."/>
            <person name="Sakaguchi M."/>
            <person name="Sakai K."/>
            <person name="Shibata M."/>
            <person name="Shimokawa T."/>
            <person name="Song J."/>
            <person name="Takazaki Y."/>
            <person name="Terasawa K."/>
            <person name="Tsugane M."/>
            <person name="Tsuji K."/>
            <person name="Ueda S."/>
            <person name="Waki K."/>
            <person name="Yamagata H."/>
            <person name="Yamamoto M."/>
            <person name="Yamamoto S."/>
            <person name="Yamane H."/>
            <person name="Yoshiki S."/>
            <person name="Yoshihara R."/>
            <person name="Yukawa K."/>
            <person name="Zhong H."/>
            <person name="Yano M."/>
            <person name="Yuan Q."/>
            <person name="Ouyang S."/>
            <person name="Liu J."/>
            <person name="Jones K.M."/>
            <person name="Gansberger K."/>
            <person name="Moffat K."/>
            <person name="Hill J."/>
            <person name="Bera J."/>
            <person name="Fadrosh D."/>
            <person name="Jin S."/>
            <person name="Johri S."/>
            <person name="Kim M."/>
            <person name="Overton L."/>
            <person name="Reardon M."/>
            <person name="Tsitrin T."/>
            <person name="Vuong H."/>
            <person name="Weaver B."/>
            <person name="Ciecko A."/>
            <person name="Tallon L."/>
            <person name="Jackson J."/>
            <person name="Pai G."/>
            <person name="Aken S.V."/>
            <person name="Utterback T."/>
            <person name="Reidmuller S."/>
            <person name="Feldblyum T."/>
            <person name="Hsiao J."/>
            <person name="Zismann V."/>
            <person name="Iobst S."/>
            <person name="de Vazeille A.R."/>
            <person name="Buell C.R."/>
            <person name="Ying K."/>
            <person name="Li Y."/>
            <person name="Lu T."/>
            <person name="Huang Y."/>
            <person name="Zhao Q."/>
            <person name="Feng Q."/>
            <person name="Zhang L."/>
            <person name="Zhu J."/>
            <person name="Weng Q."/>
            <person name="Mu J."/>
            <person name="Lu Y."/>
            <person name="Fan D."/>
            <person name="Liu Y."/>
            <person name="Guan J."/>
            <person name="Zhang Y."/>
            <person name="Yu S."/>
            <person name="Liu X."/>
            <person name="Zhang Y."/>
            <person name="Hong G."/>
            <person name="Han B."/>
            <person name="Choisne N."/>
            <person name="Demange N."/>
            <person name="Orjeda G."/>
            <person name="Samain S."/>
            <person name="Cattolico L."/>
            <person name="Pelletier E."/>
            <person name="Couloux A."/>
            <person name="Segurens B."/>
            <person name="Wincker P."/>
            <person name="D'Hont A."/>
            <person name="Scarpelli C."/>
            <person name="Weissenbach J."/>
            <person name="Salanoubat M."/>
            <person name="Quetier F."/>
            <person name="Yu Y."/>
            <person name="Kim H.R."/>
            <person name="Rambo T."/>
            <person name="Currie J."/>
            <person name="Collura K."/>
            <person name="Luo M."/>
            <person name="Yang T."/>
            <person name="Ammiraju J.S.S."/>
            <person name="Engler F."/>
            <person name="Soderlund C."/>
            <person name="Wing R.A."/>
            <person name="Palmer L.E."/>
            <person name="de la Bastide M."/>
            <person name="Spiegel L."/>
            <person name="Nascimento L."/>
            <person name="Zutavern T."/>
            <person name="O'Shaughnessy A."/>
            <person name="Dike S."/>
            <person name="Dedhia N."/>
            <person name="Preston R."/>
            <person name="Balija V."/>
            <person name="McCombie W.R."/>
            <person name="Chow T."/>
            <person name="Chen H."/>
            <person name="Chung M."/>
            <person name="Chen C."/>
            <person name="Shaw J."/>
            <person name="Wu H."/>
            <person name="Hsiao K."/>
            <person name="Chao Y."/>
            <person name="Chu M."/>
            <person name="Cheng C."/>
            <person name="Hour A."/>
            <person name="Lee P."/>
            <person name="Lin S."/>
            <person name="Lin Y."/>
            <person name="Liou J."/>
            <person name="Liu S."/>
            <person name="Hsing Y."/>
            <person name="Raghuvanshi S."/>
            <person name="Mohanty A."/>
            <person name="Bharti A.K."/>
            <person name="Gaur A."/>
            <person name="Gupta V."/>
            <person name="Kumar D."/>
            <person name="Ravi V."/>
            <person name="Vij S."/>
            <person name="Kapur A."/>
            <person name="Khurana P."/>
            <person name="Khurana P."/>
            <person name="Khurana J.P."/>
            <person name="Tyagi A.K."/>
            <person name="Gaikwad K."/>
            <person name="Singh A."/>
            <person name="Dalal V."/>
            <person name="Srivastava S."/>
            <person name="Dixit A."/>
            <person name="Pal A.K."/>
            <person name="Ghazi I.A."/>
            <person name="Yadav M."/>
            <person name="Pandit A."/>
            <person name="Bhargava A."/>
            <person name="Sureshbabu K."/>
            <person name="Batra K."/>
            <person name="Sharma T.R."/>
            <person name="Mohapatra T."/>
            <person name="Singh N.K."/>
            <person name="Messing J."/>
            <person name="Nelson A.B."/>
            <person name="Fuks G."/>
            <person name="Kavchok S."/>
            <person name="Keizer G."/>
            <person name="Linton E."/>
            <person name="Llaca V."/>
            <person name="Song R."/>
            <person name="Tanyolac B."/>
            <person name="Young S."/>
            <person name="Ho-Il K."/>
            <person name="Hahn J.H."/>
            <person name="Sangsakoo G."/>
            <person name="Vanavichit A."/>
            <person name="de Mattos Luiz.A.T."/>
            <person name="Zimmer P.D."/>
            <person name="Malone G."/>
            <person name="Dellagostin O."/>
            <person name="de Oliveira A.C."/>
            <person name="Bevan M."/>
            <person name="Bancroft I."/>
            <person name="Minx P."/>
            <person name="Cordum H."/>
            <person name="Wilson R."/>
            <person name="Cheng Z."/>
            <person name="Jin W."/>
            <person name="Jiang J."/>
            <person name="Leong S.A."/>
            <person name="Iwama H."/>
            <person name="Gojobori T."/>
            <person name="Itoh T."/>
            <person name="Niimura Y."/>
            <person name="Fujii Y."/>
            <person name="Habara T."/>
            <person name="Sakai H."/>
            <person name="Sato Y."/>
            <person name="Wilson G."/>
            <person name="Kumar K."/>
            <person name="McCouch S."/>
            <person name="Juretic N."/>
            <person name="Hoen D."/>
            <person name="Wright S."/>
            <person name="Bruskiewich R."/>
            <person name="Bureau T."/>
            <person name="Miyao A."/>
            <person name="Hirochika H."/>
            <person name="Nishikawa T."/>
            <person name="Kadowaki K."/>
            <person name="Sugiura M."/>
            <person name="Burr B."/>
            <person name="Sasaki T."/>
        </authorList>
    </citation>
    <scope>NUCLEOTIDE SEQUENCE [LARGE SCALE GENOMIC DNA]</scope>
    <source>
        <strain evidence="2">cv. Nipponbare</strain>
    </source>
</reference>
<evidence type="ECO:0000313" key="1">
    <source>
        <dbReference type="EMBL" id="AAP44608.1"/>
    </source>
</evidence>
<evidence type="ECO:0000313" key="2">
    <source>
        <dbReference type="Proteomes" id="UP000000763"/>
    </source>
</evidence>
<dbReference type="Proteomes" id="UP000000763">
    <property type="component" value="Chromosome 3"/>
</dbReference>
<accession>Q7Y1M4</accession>